<dbReference type="CDD" id="cd00085">
    <property type="entry name" value="HNHc"/>
    <property type="match status" value="1"/>
</dbReference>
<dbReference type="RefSeq" id="WP_258799635.1">
    <property type="nucleotide sequence ID" value="NZ_JANTHX010000008.1"/>
</dbReference>
<protein>
    <submittedName>
        <fullName evidence="1">HNH endonuclease</fullName>
    </submittedName>
</protein>
<keyword evidence="1" id="KW-0378">Hydrolase</keyword>
<dbReference type="InterPro" id="IPR003615">
    <property type="entry name" value="HNH_nuc"/>
</dbReference>
<dbReference type="Proteomes" id="UP001205337">
    <property type="component" value="Unassembled WGS sequence"/>
</dbReference>
<name>A0ABT1ZID8_9MICO</name>
<accession>A0ABT1ZID8</accession>
<organism evidence="1 2">
    <name type="scientific">Protaetiibacter mangrovi</name>
    <dbReference type="NCBI Taxonomy" id="2970926"/>
    <lineage>
        <taxon>Bacteria</taxon>
        <taxon>Bacillati</taxon>
        <taxon>Actinomycetota</taxon>
        <taxon>Actinomycetes</taxon>
        <taxon>Micrococcales</taxon>
        <taxon>Microbacteriaceae</taxon>
        <taxon>Protaetiibacter</taxon>
    </lineage>
</organism>
<gene>
    <name evidence="1" type="ORF">NUH29_12990</name>
</gene>
<keyword evidence="2" id="KW-1185">Reference proteome</keyword>
<reference evidence="1 2" key="1">
    <citation type="submission" date="2022-08" db="EMBL/GenBank/DDBJ databases">
        <authorList>
            <person name="Li F."/>
        </authorList>
    </citation>
    <scope>NUCLEOTIDE SEQUENCE [LARGE SCALE GENOMIC DNA]</scope>
    <source>
        <strain evidence="1 2">10F1B-8-1</strain>
    </source>
</reference>
<keyword evidence="1" id="KW-0255">Endonuclease</keyword>
<keyword evidence="1" id="KW-0540">Nuclease</keyword>
<evidence type="ECO:0000313" key="1">
    <source>
        <dbReference type="EMBL" id="MCS0500465.1"/>
    </source>
</evidence>
<sequence length="235" mass="25410">MLSHLPEVFDLSAGPGAWTSRADALRAAWAWSDWAGRPRPSSRQVLDALRAAGAAEGKRRGVRGFRGILPATPELADPAEEPHGTRRHYAAGCRCDDCRAAERSYRGMRRVARRLPELDGVRPDPFAAWPADRGSDPYLGDGYARSTRVPAVLRSRCESRWGPAFSWSCYVCGGTASTVDHLVPWAASRDSAPANLAPICTAHQRSKGARDLRDWGPANGLSPERVAELLGAATA</sequence>
<dbReference type="GO" id="GO:0004519">
    <property type="term" value="F:endonuclease activity"/>
    <property type="evidence" value="ECO:0007669"/>
    <property type="project" value="UniProtKB-KW"/>
</dbReference>
<dbReference type="Gene3D" id="1.10.30.50">
    <property type="match status" value="1"/>
</dbReference>
<proteinExistence type="predicted"/>
<evidence type="ECO:0000313" key="2">
    <source>
        <dbReference type="Proteomes" id="UP001205337"/>
    </source>
</evidence>
<comment type="caution">
    <text evidence="1">The sequence shown here is derived from an EMBL/GenBank/DDBJ whole genome shotgun (WGS) entry which is preliminary data.</text>
</comment>
<dbReference type="EMBL" id="JANTHX010000008">
    <property type="protein sequence ID" value="MCS0500465.1"/>
    <property type="molecule type" value="Genomic_DNA"/>
</dbReference>